<evidence type="ECO:0000313" key="3">
    <source>
        <dbReference type="Proteomes" id="UP000198876"/>
    </source>
</evidence>
<feature type="domain" description="DUF2249" evidence="1">
    <location>
        <begin position="14"/>
        <end position="79"/>
    </location>
</feature>
<accession>A0A1I2QXR0</accession>
<dbReference type="Proteomes" id="UP000198876">
    <property type="component" value="Unassembled WGS sequence"/>
</dbReference>
<evidence type="ECO:0000259" key="1">
    <source>
        <dbReference type="Pfam" id="PF10006"/>
    </source>
</evidence>
<dbReference type="OrthoDB" id="281801at2157"/>
<dbReference type="RefSeq" id="WP_092891201.1">
    <property type="nucleotide sequence ID" value="NZ_FOOQ01000002.1"/>
</dbReference>
<dbReference type="EMBL" id="FOOQ01000002">
    <property type="protein sequence ID" value="SFG32850.1"/>
    <property type="molecule type" value="Genomic_DNA"/>
</dbReference>
<name>A0A1I2QXR0_9EURY</name>
<proteinExistence type="predicted"/>
<organism evidence="2 3">
    <name type="scientific">Halopelagius inordinatus</name>
    <dbReference type="NCBI Taxonomy" id="553467"/>
    <lineage>
        <taxon>Archaea</taxon>
        <taxon>Methanobacteriati</taxon>
        <taxon>Methanobacteriota</taxon>
        <taxon>Stenosarchaea group</taxon>
        <taxon>Halobacteria</taxon>
        <taxon>Halobacteriales</taxon>
        <taxon>Haloferacaceae</taxon>
    </lineage>
</organism>
<dbReference type="InterPro" id="IPR018720">
    <property type="entry name" value="DUF2249"/>
</dbReference>
<evidence type="ECO:0000313" key="2">
    <source>
        <dbReference type="EMBL" id="SFG32850.1"/>
    </source>
</evidence>
<dbReference type="STRING" id="553467.SAMN04488063_1695"/>
<sequence>MSDATDAADAARRTLDAREIAGEPFSEITAALDELGDDETLLLVNSFEPEPLYAVLERRGFRHETTDVAPDEWHVEITRA</sequence>
<gene>
    <name evidence="2" type="ORF">SAMN04488063_1695</name>
</gene>
<protein>
    <submittedName>
        <fullName evidence="2">Uncharacterized conserved protein</fullName>
    </submittedName>
</protein>
<dbReference type="AlphaFoldDB" id="A0A1I2QXR0"/>
<reference evidence="3" key="1">
    <citation type="submission" date="2016-10" db="EMBL/GenBank/DDBJ databases">
        <authorList>
            <person name="Varghese N."/>
            <person name="Submissions S."/>
        </authorList>
    </citation>
    <scope>NUCLEOTIDE SEQUENCE [LARGE SCALE GENOMIC DNA]</scope>
    <source>
        <strain evidence="3">CGMCC 1.7739</strain>
    </source>
</reference>
<keyword evidence="3" id="KW-1185">Reference proteome</keyword>
<dbReference type="Pfam" id="PF10006">
    <property type="entry name" value="DUF2249"/>
    <property type="match status" value="1"/>
</dbReference>